<sequence length="161" mass="18743">MEIRKAKAKDLKAIYAILDNAKKIMDKDGNKNQWKDLNKVKEIVMKDVNNENFYLVEDNNKIYGVFSFIIGDDPTYSYIKGKWLNNDEYGTIHKIASSGEGKNIFSHIFKYCKSKIKNIKIDTHKDNARMKHLIEKTGFHFCGEIYLSDGDARLAYQYSEK</sequence>
<dbReference type="SUPFAM" id="SSF55729">
    <property type="entry name" value="Acyl-CoA N-acyltransferases (Nat)"/>
    <property type="match status" value="1"/>
</dbReference>
<dbReference type="Proteomes" id="UP000070467">
    <property type="component" value="Unassembled WGS sequence"/>
</dbReference>
<proteinExistence type="predicted"/>
<evidence type="ECO:0000313" key="2">
    <source>
        <dbReference type="EMBL" id="KXB58303.1"/>
    </source>
</evidence>
<dbReference type="InterPro" id="IPR016181">
    <property type="entry name" value="Acyl_CoA_acyltransferase"/>
</dbReference>
<feature type="domain" description="N-acetyltransferase" evidence="1">
    <location>
        <begin position="1"/>
        <end position="161"/>
    </location>
</feature>
<dbReference type="EMBL" id="LSDB01000017">
    <property type="protein sequence ID" value="KXB58303.1"/>
    <property type="molecule type" value="Genomic_DNA"/>
</dbReference>
<evidence type="ECO:0000259" key="1">
    <source>
        <dbReference type="PROSITE" id="PS51186"/>
    </source>
</evidence>
<dbReference type="RefSeq" id="WP_066129710.1">
    <property type="nucleotide sequence ID" value="NZ_KQ959870.1"/>
</dbReference>
<dbReference type="InterPro" id="IPR000182">
    <property type="entry name" value="GNAT_dom"/>
</dbReference>
<reference evidence="2 3" key="1">
    <citation type="submission" date="2016-01" db="EMBL/GenBank/DDBJ databases">
        <authorList>
            <person name="Mitreva M."/>
            <person name="Pepin K.H."/>
            <person name="Mihindukulasuriya K.A."/>
            <person name="Fulton R."/>
            <person name="Fronick C."/>
            <person name="O'Laughlin M."/>
            <person name="Miner T."/>
            <person name="Herter B."/>
            <person name="Rosa B.A."/>
            <person name="Cordes M."/>
            <person name="Tomlinson C."/>
            <person name="Wollam A."/>
            <person name="Palsikar V.B."/>
            <person name="Mardis E.R."/>
            <person name="Wilson R.K."/>
        </authorList>
    </citation>
    <scope>NUCLEOTIDE SEQUENCE [LARGE SCALE GENOMIC DNA]</scope>
    <source>
        <strain evidence="2 3">KA00071</strain>
    </source>
</reference>
<dbReference type="Pfam" id="PF00583">
    <property type="entry name" value="Acetyltransf_1"/>
    <property type="match status" value="1"/>
</dbReference>
<comment type="caution">
    <text evidence="2">The sequence shown here is derived from an EMBL/GenBank/DDBJ whole genome shotgun (WGS) entry which is preliminary data.</text>
</comment>
<protein>
    <recommendedName>
        <fullName evidence="1">N-acetyltransferase domain-containing protein</fullName>
    </recommendedName>
</protein>
<accession>A0ABR5TM83</accession>
<evidence type="ECO:0000313" key="3">
    <source>
        <dbReference type="Proteomes" id="UP000070467"/>
    </source>
</evidence>
<keyword evidence="3" id="KW-1185">Reference proteome</keyword>
<organism evidence="2 3">
    <name type="scientific">Gemelliphila asaccharolytica</name>
    <dbReference type="NCBI Taxonomy" id="502393"/>
    <lineage>
        <taxon>Bacteria</taxon>
        <taxon>Bacillati</taxon>
        <taxon>Bacillota</taxon>
        <taxon>Bacilli</taxon>
        <taxon>Bacillales</taxon>
        <taxon>Gemellaceae</taxon>
        <taxon>Gemelliphila</taxon>
    </lineage>
</organism>
<dbReference type="PROSITE" id="PS51186">
    <property type="entry name" value="GNAT"/>
    <property type="match status" value="1"/>
</dbReference>
<name>A0ABR5TM83_9BACL</name>
<dbReference type="Gene3D" id="3.40.630.30">
    <property type="match status" value="1"/>
</dbReference>
<gene>
    <name evidence="2" type="ORF">HMPREF1871_00529</name>
</gene>